<accession>A0A6B2NLX0</accession>
<dbReference type="RefSeq" id="WP_164129046.1">
    <property type="nucleotide sequence ID" value="NZ_JAAGOX010000011.1"/>
</dbReference>
<evidence type="ECO:0000313" key="1">
    <source>
        <dbReference type="EMBL" id="NDW45101.1"/>
    </source>
</evidence>
<dbReference type="EMBL" id="JAAGOX010000011">
    <property type="protein sequence ID" value="NDW45101.1"/>
    <property type="molecule type" value="Genomic_DNA"/>
</dbReference>
<name>A0A6B2NLX0_9RHOB</name>
<sequence>MTGQISDVTVSEEAIAAGLGDTITKGTNASGDDWLQEAFVIYRPTGQIMRALVDGEGQSAKTSRSGGEFDLLNM</sequence>
<proteinExistence type="predicted"/>
<protein>
    <submittedName>
        <fullName evidence="1">Uncharacterized protein</fullName>
    </submittedName>
</protein>
<reference evidence="1" key="1">
    <citation type="submission" date="2020-02" db="EMBL/GenBank/DDBJ databases">
        <title>Delineation of the pyrene-degrading pathway in Roseobacter clade bacteria by genomic analysis.</title>
        <authorList>
            <person name="Zhou H."/>
            <person name="Wang H."/>
        </authorList>
    </citation>
    <scope>NUCLEOTIDE SEQUENCE</scope>
    <source>
        <strain evidence="1">PrR005</strain>
    </source>
</reference>
<gene>
    <name evidence="1" type="ORF">G0P99_09035</name>
</gene>
<dbReference type="AlphaFoldDB" id="A0A6B2NLX0"/>
<comment type="caution">
    <text evidence="1">The sequence shown here is derived from an EMBL/GenBank/DDBJ whole genome shotgun (WGS) entry which is preliminary data.</text>
</comment>
<organism evidence="1">
    <name type="scientific">Ruegeria sp. PrR005</name>
    <dbReference type="NCBI Taxonomy" id="2706882"/>
    <lineage>
        <taxon>Bacteria</taxon>
        <taxon>Pseudomonadati</taxon>
        <taxon>Pseudomonadota</taxon>
        <taxon>Alphaproteobacteria</taxon>
        <taxon>Rhodobacterales</taxon>
        <taxon>Roseobacteraceae</taxon>
        <taxon>Ruegeria</taxon>
    </lineage>
</organism>